<dbReference type="SMART" id="SM00387">
    <property type="entry name" value="HATPase_c"/>
    <property type="match status" value="1"/>
</dbReference>
<evidence type="ECO:0000256" key="8">
    <source>
        <dbReference type="ARBA" id="ARBA00022741"/>
    </source>
</evidence>
<keyword evidence="13 14" id="KW-0472">Membrane</keyword>
<evidence type="ECO:0000256" key="1">
    <source>
        <dbReference type="ARBA" id="ARBA00000085"/>
    </source>
</evidence>
<evidence type="ECO:0000256" key="12">
    <source>
        <dbReference type="ARBA" id="ARBA00023012"/>
    </source>
</evidence>
<reference evidence="17 18" key="1">
    <citation type="submission" date="2015-09" db="EMBL/GenBank/DDBJ databases">
        <authorList>
            <consortium name="Pathogen Informatics"/>
        </authorList>
    </citation>
    <scope>NUCLEOTIDE SEQUENCE [LARGE SCALE GENOMIC DNA]</scope>
    <source>
        <strain evidence="17 18">2789STDY5834959</strain>
    </source>
</reference>
<keyword evidence="9" id="KW-0418">Kinase</keyword>
<dbReference type="RefSeq" id="WP_022091716.1">
    <property type="nucleotide sequence ID" value="NZ_CAXUGA010000031.1"/>
</dbReference>
<evidence type="ECO:0000256" key="10">
    <source>
        <dbReference type="ARBA" id="ARBA00022840"/>
    </source>
</evidence>
<evidence type="ECO:0000256" key="3">
    <source>
        <dbReference type="ARBA" id="ARBA00012438"/>
    </source>
</evidence>
<dbReference type="GO" id="GO:0000155">
    <property type="term" value="F:phosphorelay sensor kinase activity"/>
    <property type="evidence" value="ECO:0007669"/>
    <property type="project" value="InterPro"/>
</dbReference>
<organism evidence="17 18">
    <name type="scientific">Anaerostipes hadrus</name>
    <dbReference type="NCBI Taxonomy" id="649756"/>
    <lineage>
        <taxon>Bacteria</taxon>
        <taxon>Bacillati</taxon>
        <taxon>Bacillota</taxon>
        <taxon>Clostridia</taxon>
        <taxon>Lachnospirales</taxon>
        <taxon>Lachnospiraceae</taxon>
        <taxon>Anaerostipes</taxon>
    </lineage>
</organism>
<dbReference type="SUPFAM" id="SSF55874">
    <property type="entry name" value="ATPase domain of HSP90 chaperone/DNA topoisomerase II/histidine kinase"/>
    <property type="match status" value="1"/>
</dbReference>
<keyword evidence="5" id="KW-0597">Phosphoprotein</keyword>
<dbReference type="PANTHER" id="PTHR45528">
    <property type="entry name" value="SENSOR HISTIDINE KINASE CPXA"/>
    <property type="match status" value="1"/>
</dbReference>
<dbReference type="InterPro" id="IPR005467">
    <property type="entry name" value="His_kinase_dom"/>
</dbReference>
<keyword evidence="4" id="KW-1003">Cell membrane</keyword>
<evidence type="ECO:0000256" key="13">
    <source>
        <dbReference type="ARBA" id="ARBA00023136"/>
    </source>
</evidence>
<dbReference type="Pfam" id="PF02518">
    <property type="entry name" value="HATPase_c"/>
    <property type="match status" value="1"/>
</dbReference>
<evidence type="ECO:0000256" key="7">
    <source>
        <dbReference type="ARBA" id="ARBA00022692"/>
    </source>
</evidence>
<evidence type="ECO:0000259" key="15">
    <source>
        <dbReference type="PROSITE" id="PS50109"/>
    </source>
</evidence>
<keyword evidence="7 14" id="KW-0812">Transmembrane</keyword>
<feature type="domain" description="HAMP" evidence="16">
    <location>
        <begin position="190"/>
        <end position="242"/>
    </location>
</feature>
<dbReference type="Proteomes" id="UP000095553">
    <property type="component" value="Unassembled WGS sequence"/>
</dbReference>
<dbReference type="PANTHER" id="PTHR45528:SF1">
    <property type="entry name" value="SENSOR HISTIDINE KINASE CPXA"/>
    <property type="match status" value="1"/>
</dbReference>
<keyword evidence="10" id="KW-0067">ATP-binding</keyword>
<evidence type="ECO:0000259" key="16">
    <source>
        <dbReference type="PROSITE" id="PS50885"/>
    </source>
</evidence>
<dbReference type="EMBL" id="CYXY01000008">
    <property type="protein sequence ID" value="CUM95693.1"/>
    <property type="molecule type" value="Genomic_DNA"/>
</dbReference>
<dbReference type="Gene3D" id="1.10.287.130">
    <property type="match status" value="1"/>
</dbReference>
<dbReference type="Gene3D" id="3.30.565.10">
    <property type="entry name" value="Histidine kinase-like ATPase, C-terminal domain"/>
    <property type="match status" value="1"/>
</dbReference>
<accession>A0A173SZ23</accession>
<dbReference type="InterPro" id="IPR050398">
    <property type="entry name" value="HssS/ArlS-like"/>
</dbReference>
<evidence type="ECO:0000256" key="5">
    <source>
        <dbReference type="ARBA" id="ARBA00022553"/>
    </source>
</evidence>
<dbReference type="InterPro" id="IPR003661">
    <property type="entry name" value="HisK_dim/P_dom"/>
</dbReference>
<dbReference type="InterPro" id="IPR004358">
    <property type="entry name" value="Sig_transdc_His_kin-like_C"/>
</dbReference>
<comment type="subcellular location">
    <subcellularLocation>
        <location evidence="2">Cell membrane</location>
        <topology evidence="2">Multi-pass membrane protein</topology>
    </subcellularLocation>
</comment>
<dbReference type="InterPro" id="IPR003660">
    <property type="entry name" value="HAMP_dom"/>
</dbReference>
<dbReference type="EC" id="2.7.13.3" evidence="3"/>
<dbReference type="InterPro" id="IPR036097">
    <property type="entry name" value="HisK_dim/P_sf"/>
</dbReference>
<proteinExistence type="predicted"/>
<feature type="transmembrane region" description="Helical" evidence="14">
    <location>
        <begin position="173"/>
        <end position="192"/>
    </location>
</feature>
<dbReference type="SUPFAM" id="SSF47384">
    <property type="entry name" value="Homodimeric domain of signal transducing histidine kinase"/>
    <property type="match status" value="1"/>
</dbReference>
<dbReference type="SUPFAM" id="SSF158472">
    <property type="entry name" value="HAMP domain-like"/>
    <property type="match status" value="1"/>
</dbReference>
<dbReference type="Pfam" id="PF00512">
    <property type="entry name" value="HisKA"/>
    <property type="match status" value="1"/>
</dbReference>
<name>A0A173SZ23_ANAHA</name>
<dbReference type="FunFam" id="3.30.565.10:FF:000006">
    <property type="entry name" value="Sensor histidine kinase WalK"/>
    <property type="match status" value="1"/>
</dbReference>
<evidence type="ECO:0000256" key="14">
    <source>
        <dbReference type="SAM" id="Phobius"/>
    </source>
</evidence>
<keyword evidence="8" id="KW-0547">Nucleotide-binding</keyword>
<evidence type="ECO:0000313" key="18">
    <source>
        <dbReference type="Proteomes" id="UP000095553"/>
    </source>
</evidence>
<keyword evidence="11 14" id="KW-1133">Transmembrane helix</keyword>
<sequence length="475" mass="54643">MKFRWKLMIITMLIVSFSFGFGGMLLIQYSYQASIKQEKRAARNSYEMILRMLKEINEMDDTYQNQTFASVLKRLNWQGLLRDSSVRLLKEQHGEVQWKQPLYYNRKNDNFRRSNGFSTKQGKAVVFQNKNKVYYQITSKISYGKETMVFQGAYDISEVYATRHQQLVSFRKIFVLVIGIEIVVSYFLAMILTRPLQKLSQVSKQIADGDYSVRVPVHTEDEIGELSVSFDYMTEQLIEKLMKLDQLLKNQEEFMGSFAHEMKTPLTSIIGYADLMRMEALSKEEQKEACGYIYSEGKRLQNLSLKLMKLLVLKNQQFQMKKQDLEPMIQEAVTSMQYRLKEQDILVNLNLKKAICKIEPDLLKSLILNLIDNALKSMNSGGILTVEDRATQEGAKIYISDTGCGMPKDEISKITEAFYRIDKSRSRKQGGVGLGLAICKEIVRIHQGEMRFISQQGKGTTVIITIGGGAYEKTN</sequence>
<dbReference type="CDD" id="cd00082">
    <property type="entry name" value="HisKA"/>
    <property type="match status" value="1"/>
</dbReference>
<evidence type="ECO:0000256" key="2">
    <source>
        <dbReference type="ARBA" id="ARBA00004651"/>
    </source>
</evidence>
<dbReference type="PRINTS" id="PR00344">
    <property type="entry name" value="BCTRLSENSOR"/>
</dbReference>
<dbReference type="PROSITE" id="PS50885">
    <property type="entry name" value="HAMP"/>
    <property type="match status" value="1"/>
</dbReference>
<dbReference type="CDD" id="cd00075">
    <property type="entry name" value="HATPase"/>
    <property type="match status" value="1"/>
</dbReference>
<dbReference type="Gene3D" id="6.10.340.10">
    <property type="match status" value="1"/>
</dbReference>
<evidence type="ECO:0000256" key="4">
    <source>
        <dbReference type="ARBA" id="ARBA00022475"/>
    </source>
</evidence>
<feature type="domain" description="Histidine kinase" evidence="15">
    <location>
        <begin position="257"/>
        <end position="470"/>
    </location>
</feature>
<evidence type="ECO:0000313" key="17">
    <source>
        <dbReference type="EMBL" id="CUM95693.1"/>
    </source>
</evidence>
<dbReference type="InterPro" id="IPR036890">
    <property type="entry name" value="HATPase_C_sf"/>
</dbReference>
<gene>
    <name evidence="17" type="primary">phoR_4</name>
    <name evidence="17" type="ORF">ERS852571_01636</name>
</gene>
<dbReference type="Pfam" id="PF00672">
    <property type="entry name" value="HAMP"/>
    <property type="match status" value="1"/>
</dbReference>
<evidence type="ECO:0000256" key="11">
    <source>
        <dbReference type="ARBA" id="ARBA00022989"/>
    </source>
</evidence>
<comment type="catalytic activity">
    <reaction evidence="1">
        <text>ATP + protein L-histidine = ADP + protein N-phospho-L-histidine.</text>
        <dbReference type="EC" id="2.7.13.3"/>
    </reaction>
</comment>
<feature type="transmembrane region" description="Helical" evidence="14">
    <location>
        <begin position="6"/>
        <end position="27"/>
    </location>
</feature>
<evidence type="ECO:0000256" key="6">
    <source>
        <dbReference type="ARBA" id="ARBA00022679"/>
    </source>
</evidence>
<keyword evidence="6 17" id="KW-0808">Transferase</keyword>
<evidence type="ECO:0000256" key="9">
    <source>
        <dbReference type="ARBA" id="ARBA00022777"/>
    </source>
</evidence>
<dbReference type="GO" id="GO:0005886">
    <property type="term" value="C:plasma membrane"/>
    <property type="evidence" value="ECO:0007669"/>
    <property type="project" value="UniProtKB-SubCell"/>
</dbReference>
<dbReference type="GO" id="GO:0005524">
    <property type="term" value="F:ATP binding"/>
    <property type="evidence" value="ECO:0007669"/>
    <property type="project" value="UniProtKB-KW"/>
</dbReference>
<dbReference type="CDD" id="cd06225">
    <property type="entry name" value="HAMP"/>
    <property type="match status" value="1"/>
</dbReference>
<dbReference type="AlphaFoldDB" id="A0A173SZ23"/>
<dbReference type="PROSITE" id="PS50109">
    <property type="entry name" value="HIS_KIN"/>
    <property type="match status" value="1"/>
</dbReference>
<keyword evidence="12" id="KW-0902">Two-component regulatory system</keyword>
<protein>
    <recommendedName>
        <fullName evidence="3">histidine kinase</fullName>
        <ecNumber evidence="3">2.7.13.3</ecNumber>
    </recommendedName>
</protein>
<dbReference type="InterPro" id="IPR003594">
    <property type="entry name" value="HATPase_dom"/>
</dbReference>
<dbReference type="SMART" id="SM00304">
    <property type="entry name" value="HAMP"/>
    <property type="match status" value="1"/>
</dbReference>
<dbReference type="SMART" id="SM00388">
    <property type="entry name" value="HisKA"/>
    <property type="match status" value="1"/>
</dbReference>